<sequence>MTSAPAAMQAGSLPVYLAPATEGHQAAQARSAGQAASRPITVTMADPAKAGVHGLLFTLTPASGSATEPLQVQIDTHTLDAAYGGDAGLRATLVELPACALTTPHAKACLKATPVKAQLDPATHRLTATVTLTDTAAAPAARTTGATNRAGVVAPMVLAVQTASSGGGGSYSATSLTPSSQWAAGNSSGGFSYGYPITVPPALAGAAPTVSLSYDSSSVDGRTSATNAQTSWIGEGWDYSTGFIERSYKNCSNDGIANSGDECWGGFNATMSLNGHSGTLVRDDTTGKWHLQGDDGSTIEFLTGASNGAWNGEYVKVTDASGTVYYFGLNHLPGGDKTDPASNSAWTVPVYNPNPANSTSTPPTPADPCYSTTTGKASWCQMAWRWNLDYVVDPHGNLTTYTYTPEANYYSRGGGQNSG</sequence>
<accession>A0A2X0I5X3</accession>
<protein>
    <submittedName>
        <fullName evidence="1">Uncharacterized protein</fullName>
    </submittedName>
</protein>
<comment type="caution">
    <text evidence="1">The sequence shown here is derived from an EMBL/GenBank/DDBJ whole genome shotgun (WGS) entry which is preliminary data.</text>
</comment>
<dbReference type="AlphaFoldDB" id="A0A2X0I5X3"/>
<organism evidence="1 2">
    <name type="scientific">Streptacidiphilus pinicola</name>
    <dbReference type="NCBI Taxonomy" id="2219663"/>
    <lineage>
        <taxon>Bacteria</taxon>
        <taxon>Bacillati</taxon>
        <taxon>Actinomycetota</taxon>
        <taxon>Actinomycetes</taxon>
        <taxon>Kitasatosporales</taxon>
        <taxon>Streptomycetaceae</taxon>
        <taxon>Streptacidiphilus</taxon>
    </lineage>
</organism>
<dbReference type="EMBL" id="QKYN01000250">
    <property type="protein sequence ID" value="RAG80354.1"/>
    <property type="molecule type" value="Genomic_DNA"/>
</dbReference>
<keyword evidence="2" id="KW-1185">Reference proteome</keyword>
<proteinExistence type="predicted"/>
<name>A0A2X0I5X3_9ACTN</name>
<evidence type="ECO:0000313" key="1">
    <source>
        <dbReference type="EMBL" id="RAG80354.1"/>
    </source>
</evidence>
<reference evidence="1 2" key="1">
    <citation type="submission" date="2018-06" db="EMBL/GenBank/DDBJ databases">
        <title>Streptacidiphilus pinicola sp. nov., isolated from pine grove soil.</title>
        <authorList>
            <person name="Roh S.G."/>
            <person name="Park S."/>
            <person name="Kim M.-K."/>
            <person name="Yun B.-R."/>
            <person name="Park J."/>
            <person name="Kim M.J."/>
            <person name="Kim Y.S."/>
            <person name="Kim S.B."/>
        </authorList>
    </citation>
    <scope>NUCLEOTIDE SEQUENCE [LARGE SCALE GENOMIC DNA]</scope>
    <source>
        <strain evidence="1 2">MMS16-CNU450</strain>
    </source>
</reference>
<dbReference type="Proteomes" id="UP000248889">
    <property type="component" value="Unassembled WGS sequence"/>
</dbReference>
<feature type="non-terminal residue" evidence="1">
    <location>
        <position position="419"/>
    </location>
</feature>
<gene>
    <name evidence="1" type="ORF">DN069_38585</name>
</gene>
<evidence type="ECO:0000313" key="2">
    <source>
        <dbReference type="Proteomes" id="UP000248889"/>
    </source>
</evidence>